<reference evidence="2" key="1">
    <citation type="submission" date="2020-10" db="EMBL/GenBank/DDBJ databases">
        <authorList>
            <person name="Gilroy R."/>
        </authorList>
    </citation>
    <scope>NUCLEOTIDE SEQUENCE</scope>
    <source>
        <strain evidence="2">10669</strain>
    </source>
</reference>
<dbReference type="InterPro" id="IPR012902">
    <property type="entry name" value="N_methyl_site"/>
</dbReference>
<sequence>MKQLKKSRKGFTLIELLTVIAIIGILAGLASAGIPMAMNKARQMVASNNLRSIAQAIVSIRNEGKIITNNGSDARKYQASDVAGFAEVLARYTSVREGETWVVGSDVDGYTTVPQHVLSEIDDGTNELSGGAISWDVVVNARRNPKDEVGYPIAWLRGLGTDGEWEEDAPFGRAYGLIAFADGHVKSVTNLLAEEDQLSSYDGKSQTSNYMDAIGANSGSAARKPTVLKGQGAE</sequence>
<comment type="caution">
    <text evidence="2">The sequence shown here is derived from an EMBL/GenBank/DDBJ whole genome shotgun (WGS) entry which is preliminary data.</text>
</comment>
<dbReference type="AlphaFoldDB" id="A0A9D1NKS9"/>
<gene>
    <name evidence="2" type="ORF">IAC75_04675</name>
</gene>
<evidence type="ECO:0000313" key="2">
    <source>
        <dbReference type="EMBL" id="HIV04429.1"/>
    </source>
</evidence>
<evidence type="ECO:0000256" key="1">
    <source>
        <dbReference type="SAM" id="MobiDB-lite"/>
    </source>
</evidence>
<dbReference type="EMBL" id="DVOG01000124">
    <property type="protein sequence ID" value="HIV04429.1"/>
    <property type="molecule type" value="Genomic_DNA"/>
</dbReference>
<name>A0A9D1NKS9_9BACT</name>
<accession>A0A9D1NKS9</accession>
<dbReference type="NCBIfam" id="TIGR02532">
    <property type="entry name" value="IV_pilin_GFxxxE"/>
    <property type="match status" value="1"/>
</dbReference>
<dbReference type="Gene3D" id="3.30.700.10">
    <property type="entry name" value="Glycoprotein, Type 4 Pilin"/>
    <property type="match status" value="1"/>
</dbReference>
<organism evidence="2 3">
    <name type="scientific">Candidatus Spyradosoma merdigallinarum</name>
    <dbReference type="NCBI Taxonomy" id="2840950"/>
    <lineage>
        <taxon>Bacteria</taxon>
        <taxon>Pseudomonadati</taxon>
        <taxon>Verrucomicrobiota</taxon>
        <taxon>Opitutia</taxon>
        <taxon>Opitutia incertae sedis</taxon>
        <taxon>Candidatus Spyradosoma</taxon>
    </lineage>
</organism>
<dbReference type="PANTHER" id="PTHR30093">
    <property type="entry name" value="GENERAL SECRETION PATHWAY PROTEIN G"/>
    <property type="match status" value="1"/>
</dbReference>
<dbReference type="SUPFAM" id="SSF54523">
    <property type="entry name" value="Pili subunits"/>
    <property type="match status" value="1"/>
</dbReference>
<reference evidence="2" key="2">
    <citation type="journal article" date="2021" name="PeerJ">
        <title>Extensive microbial diversity within the chicken gut microbiome revealed by metagenomics and culture.</title>
        <authorList>
            <person name="Gilroy R."/>
            <person name="Ravi A."/>
            <person name="Getino M."/>
            <person name="Pursley I."/>
            <person name="Horton D.L."/>
            <person name="Alikhan N.F."/>
            <person name="Baker D."/>
            <person name="Gharbi K."/>
            <person name="Hall N."/>
            <person name="Watson M."/>
            <person name="Adriaenssens E.M."/>
            <person name="Foster-Nyarko E."/>
            <person name="Jarju S."/>
            <person name="Secka A."/>
            <person name="Antonio M."/>
            <person name="Oren A."/>
            <person name="Chaudhuri R.R."/>
            <person name="La Ragione R."/>
            <person name="Hildebrand F."/>
            <person name="Pallen M.J."/>
        </authorList>
    </citation>
    <scope>NUCLEOTIDE SEQUENCE</scope>
    <source>
        <strain evidence="2">10669</strain>
    </source>
</reference>
<feature type="region of interest" description="Disordered" evidence="1">
    <location>
        <begin position="215"/>
        <end position="234"/>
    </location>
</feature>
<proteinExistence type="predicted"/>
<dbReference type="PROSITE" id="PS00409">
    <property type="entry name" value="PROKAR_NTER_METHYL"/>
    <property type="match status" value="1"/>
</dbReference>
<dbReference type="Pfam" id="PF07963">
    <property type="entry name" value="N_methyl"/>
    <property type="match status" value="1"/>
</dbReference>
<protein>
    <submittedName>
        <fullName evidence="2">Type II secretion system protein</fullName>
    </submittedName>
</protein>
<dbReference type="InterPro" id="IPR045584">
    <property type="entry name" value="Pilin-like"/>
</dbReference>
<evidence type="ECO:0000313" key="3">
    <source>
        <dbReference type="Proteomes" id="UP000886812"/>
    </source>
</evidence>
<dbReference type="Proteomes" id="UP000886812">
    <property type="component" value="Unassembled WGS sequence"/>
</dbReference>